<accession>A0A8S4P0P3</accession>
<keyword evidence="7 13" id="KW-1133">Transmembrane helix</keyword>
<evidence type="ECO:0000313" key="15">
    <source>
        <dbReference type="Proteomes" id="UP000749559"/>
    </source>
</evidence>
<dbReference type="OrthoDB" id="6238971at2759"/>
<comment type="catalytic activity">
    <reaction evidence="12">
        <text>3-O-(beta-D-glucosyl)-L-seryl-[EGF-like domain protein] + UDP-alpha-D-xylose = 3-O-[alpha-D-xylosyl-(1-&gt;3)-beta-D-glucosyl]-L-seryl-[EGF-like domain protein] + UDP + H(+)</text>
        <dbReference type="Rhea" id="RHEA:56064"/>
        <dbReference type="Rhea" id="RHEA-COMP:14610"/>
        <dbReference type="Rhea" id="RHEA-COMP:14611"/>
        <dbReference type="ChEBI" id="CHEBI:15378"/>
        <dbReference type="ChEBI" id="CHEBI:57632"/>
        <dbReference type="ChEBI" id="CHEBI:58223"/>
        <dbReference type="ChEBI" id="CHEBI:140575"/>
        <dbReference type="ChEBI" id="CHEBI:140576"/>
        <dbReference type="EC" id="2.4.2.42"/>
    </reaction>
</comment>
<evidence type="ECO:0000256" key="13">
    <source>
        <dbReference type="SAM" id="Phobius"/>
    </source>
</evidence>
<dbReference type="PANTHER" id="PTHR46012">
    <property type="entry name" value="IP22168P"/>
    <property type="match status" value="1"/>
</dbReference>
<dbReference type="PANTHER" id="PTHR46012:SF2">
    <property type="entry name" value="IP22168P"/>
    <property type="match status" value="1"/>
</dbReference>
<protein>
    <recommendedName>
        <fullName evidence="11">UDP-D-xylose:beta-D-glucoside alpha-1,3-D-xylosyltransferase</fullName>
        <ecNumber evidence="11">2.4.2.42</ecNumber>
    </recommendedName>
</protein>
<comment type="similarity">
    <text evidence="2">Belongs to the glycosyltransferase 8 family.</text>
</comment>
<reference evidence="14" key="1">
    <citation type="submission" date="2022-03" db="EMBL/GenBank/DDBJ databases">
        <authorList>
            <person name="Martin C."/>
        </authorList>
    </citation>
    <scope>NUCLEOTIDE SEQUENCE</scope>
</reference>
<dbReference type="InterPro" id="IPR051993">
    <property type="entry name" value="Glycosyltransferase_8"/>
</dbReference>
<evidence type="ECO:0000256" key="4">
    <source>
        <dbReference type="ARBA" id="ARBA00022679"/>
    </source>
</evidence>
<evidence type="ECO:0000256" key="3">
    <source>
        <dbReference type="ARBA" id="ARBA00022676"/>
    </source>
</evidence>
<keyword evidence="3" id="KW-0328">Glycosyltransferase</keyword>
<evidence type="ECO:0000256" key="7">
    <source>
        <dbReference type="ARBA" id="ARBA00022989"/>
    </source>
</evidence>
<organism evidence="14 15">
    <name type="scientific">Owenia fusiformis</name>
    <name type="common">Polychaete worm</name>
    <dbReference type="NCBI Taxonomy" id="6347"/>
    <lineage>
        <taxon>Eukaryota</taxon>
        <taxon>Metazoa</taxon>
        <taxon>Spiralia</taxon>
        <taxon>Lophotrochozoa</taxon>
        <taxon>Annelida</taxon>
        <taxon>Polychaeta</taxon>
        <taxon>Sedentaria</taxon>
        <taxon>Canalipalpata</taxon>
        <taxon>Sabellida</taxon>
        <taxon>Oweniida</taxon>
        <taxon>Oweniidae</taxon>
        <taxon>Owenia</taxon>
    </lineage>
</organism>
<keyword evidence="5 13" id="KW-0812">Transmembrane</keyword>
<keyword evidence="6" id="KW-0735">Signal-anchor</keyword>
<evidence type="ECO:0000256" key="11">
    <source>
        <dbReference type="ARBA" id="ARBA00038854"/>
    </source>
</evidence>
<keyword evidence="4" id="KW-0808">Transferase</keyword>
<keyword evidence="9" id="KW-0325">Glycoprotein</keyword>
<dbReference type="Pfam" id="PF01501">
    <property type="entry name" value="Glyco_transf_8"/>
    <property type="match status" value="1"/>
</dbReference>
<evidence type="ECO:0000256" key="2">
    <source>
        <dbReference type="ARBA" id="ARBA00006351"/>
    </source>
</evidence>
<dbReference type="Proteomes" id="UP000749559">
    <property type="component" value="Unassembled WGS sequence"/>
</dbReference>
<dbReference type="SUPFAM" id="SSF53448">
    <property type="entry name" value="Nucleotide-diphospho-sugar transferases"/>
    <property type="match status" value="1"/>
</dbReference>
<comment type="caution">
    <text evidence="14">The sequence shown here is derived from an EMBL/GenBank/DDBJ whole genome shotgun (WGS) entry which is preliminary data.</text>
</comment>
<evidence type="ECO:0000256" key="8">
    <source>
        <dbReference type="ARBA" id="ARBA00023136"/>
    </source>
</evidence>
<evidence type="ECO:0000256" key="5">
    <source>
        <dbReference type="ARBA" id="ARBA00022692"/>
    </source>
</evidence>
<evidence type="ECO:0000256" key="1">
    <source>
        <dbReference type="ARBA" id="ARBA00004606"/>
    </source>
</evidence>
<dbReference type="EC" id="2.4.2.42" evidence="11"/>
<feature type="transmembrane region" description="Helical" evidence="13">
    <location>
        <begin position="7"/>
        <end position="27"/>
    </location>
</feature>
<comment type="function">
    <text evidence="10">Glycosyltransferase which elongates the O-linked glucose attached to EGF-like repeats in the extracellular domain of Notch proteins by catalyzing the addition of xylose.</text>
</comment>
<evidence type="ECO:0000256" key="10">
    <source>
        <dbReference type="ARBA" id="ARBA00037301"/>
    </source>
</evidence>
<keyword evidence="8 13" id="KW-0472">Membrane</keyword>
<evidence type="ECO:0000256" key="6">
    <source>
        <dbReference type="ARBA" id="ARBA00022968"/>
    </source>
</evidence>
<dbReference type="Gene3D" id="3.90.550.10">
    <property type="entry name" value="Spore Coat Polysaccharide Biosynthesis Protein SpsA, Chain A"/>
    <property type="match status" value="1"/>
</dbReference>
<proteinExistence type="inferred from homology"/>
<evidence type="ECO:0000256" key="12">
    <source>
        <dbReference type="ARBA" id="ARBA00049181"/>
    </source>
</evidence>
<dbReference type="InterPro" id="IPR002495">
    <property type="entry name" value="Glyco_trans_8"/>
</dbReference>
<dbReference type="InterPro" id="IPR029044">
    <property type="entry name" value="Nucleotide-diphossugar_trans"/>
</dbReference>
<name>A0A8S4P0P3_OWEFU</name>
<keyword evidence="15" id="KW-1185">Reference proteome</keyword>
<gene>
    <name evidence="14" type="ORF">OFUS_LOCUS12572</name>
</gene>
<dbReference type="EMBL" id="CAIIXF020000006">
    <property type="protein sequence ID" value="CAH1786739.1"/>
    <property type="molecule type" value="Genomic_DNA"/>
</dbReference>
<dbReference type="GO" id="GO:0140563">
    <property type="term" value="F:UDP-D-xylose:beta-D-glucoside alpha-1,3-D-xylosyltransferase activity"/>
    <property type="evidence" value="ECO:0007669"/>
    <property type="project" value="UniProtKB-EC"/>
</dbReference>
<dbReference type="AlphaFoldDB" id="A0A8S4P0P3"/>
<sequence>MKRTMILVFKLGFTVVIVGAVVMFYVLNFKNPVRNANGNIESEVELQPKDPKNQEPVQGNKISDEAESRIHIAVVACGERLEETIVMLKSSTLLTKSKLQFHIFAENDLHAPFKKELDAWPDGVKERTAYSIYPITFPDGENAEEWKKLFKPCASQRLFLPNILANVDSILYVDTDILFMRPLDDIWAFFGKFNSSQIAALAPESEDAATGWYNRFARHPFYGKLGVNSGVMLMNLTRMRIVNWQDYILPYYKQYKLKITWGDQDLINIFFHYHPEKLYIYPCQWNYRPDHCMYMSVCKLAEMDGVSVLHGSRGVYHNEKQPAFKAVYTAMKQYTFDGDLKSDLVDKANALLMEPTSRGTNCGKVSQLYFKQFQKHLHDRKAQDNSQKKPPS</sequence>
<dbReference type="GO" id="GO:0016266">
    <property type="term" value="P:protein O-linked glycosylation via N-acetyl-galactosamine"/>
    <property type="evidence" value="ECO:0007669"/>
    <property type="project" value="TreeGrafter"/>
</dbReference>
<comment type="subcellular location">
    <subcellularLocation>
        <location evidence="1">Membrane</location>
        <topology evidence="1">Single-pass type II membrane protein</topology>
    </subcellularLocation>
</comment>
<evidence type="ECO:0000313" key="14">
    <source>
        <dbReference type="EMBL" id="CAH1786739.1"/>
    </source>
</evidence>
<dbReference type="GO" id="GO:0016020">
    <property type="term" value="C:membrane"/>
    <property type="evidence" value="ECO:0007669"/>
    <property type="project" value="UniProtKB-SubCell"/>
</dbReference>
<evidence type="ECO:0000256" key="9">
    <source>
        <dbReference type="ARBA" id="ARBA00023180"/>
    </source>
</evidence>